<dbReference type="WBParaSite" id="PS1159_v2.g17679.t1">
    <property type="protein sequence ID" value="PS1159_v2.g17679.t1"/>
    <property type="gene ID" value="PS1159_v2.g17679"/>
</dbReference>
<evidence type="ECO:0000313" key="2">
    <source>
        <dbReference type="WBParaSite" id="PS1159_v2.g17679.t1"/>
    </source>
</evidence>
<name>A0AC35FI12_9BILA</name>
<accession>A0AC35FI12</accession>
<proteinExistence type="predicted"/>
<evidence type="ECO:0000313" key="1">
    <source>
        <dbReference type="Proteomes" id="UP000887580"/>
    </source>
</evidence>
<protein>
    <submittedName>
        <fullName evidence="2">Uncharacterized protein</fullName>
    </submittedName>
</protein>
<reference evidence="2" key="1">
    <citation type="submission" date="2022-11" db="UniProtKB">
        <authorList>
            <consortium name="WormBaseParasite"/>
        </authorList>
    </citation>
    <scope>IDENTIFICATION</scope>
</reference>
<sequence length="93" mass="10846">MGNCLKRESTIPPSTNERHPQFVDNEQIQRKIKKQKMKRAGTGYPGKQRKKRKNRTGHSPGWTSSTNNNQNPKNYDIFFIEHSEEPIPLERAL</sequence>
<organism evidence="1 2">
    <name type="scientific">Panagrolaimus sp. PS1159</name>
    <dbReference type="NCBI Taxonomy" id="55785"/>
    <lineage>
        <taxon>Eukaryota</taxon>
        <taxon>Metazoa</taxon>
        <taxon>Ecdysozoa</taxon>
        <taxon>Nematoda</taxon>
        <taxon>Chromadorea</taxon>
        <taxon>Rhabditida</taxon>
        <taxon>Tylenchina</taxon>
        <taxon>Panagrolaimomorpha</taxon>
        <taxon>Panagrolaimoidea</taxon>
        <taxon>Panagrolaimidae</taxon>
        <taxon>Panagrolaimus</taxon>
    </lineage>
</organism>
<dbReference type="Proteomes" id="UP000887580">
    <property type="component" value="Unplaced"/>
</dbReference>